<evidence type="ECO:0000313" key="2">
    <source>
        <dbReference type="EMBL" id="SHL81526.1"/>
    </source>
</evidence>
<dbReference type="Pfam" id="PF13521">
    <property type="entry name" value="AAA_28"/>
    <property type="match status" value="1"/>
</dbReference>
<feature type="domain" description="NadR/Ttd14 AAA" evidence="1">
    <location>
        <begin position="6"/>
        <end position="165"/>
    </location>
</feature>
<sequence>MCDHMFVVTGGPGSGKSSLIGAMARRGVRTMPEAGRAIIRDQVGIGGSGLPWADRALFAELMLGWELRSWHEAAAGVGPVLMDRGIPDVIGYLTLCGLPVPAHVEAAARVHRYNRQVFLAPYWDAIFTQDAERRQDRPEAEATGRVMAETYRRLGYRIVELPLLGIEGRADFMADRLQAP</sequence>
<protein>
    <submittedName>
        <fullName evidence="2">Predicted ATPase</fullName>
    </submittedName>
</protein>
<accession>A0A1M7DPV9</accession>
<dbReference type="RefSeq" id="WP_073061409.1">
    <property type="nucleotide sequence ID" value="NZ_FRCK01000001.1"/>
</dbReference>
<dbReference type="AlphaFoldDB" id="A0A1M7DPV9"/>
<reference evidence="3" key="1">
    <citation type="submission" date="2016-11" db="EMBL/GenBank/DDBJ databases">
        <authorList>
            <person name="Varghese N."/>
            <person name="Submissions S."/>
        </authorList>
    </citation>
    <scope>NUCLEOTIDE SEQUENCE [LARGE SCALE GENOMIC DNA]</scope>
    <source>
        <strain evidence="3">DSM 6637</strain>
    </source>
</reference>
<dbReference type="InterPro" id="IPR027417">
    <property type="entry name" value="P-loop_NTPase"/>
</dbReference>
<dbReference type="STRING" id="53463.SAMN05444389_101490"/>
<dbReference type="EMBL" id="FRCK01000001">
    <property type="protein sequence ID" value="SHL81526.1"/>
    <property type="molecule type" value="Genomic_DNA"/>
</dbReference>
<dbReference type="SUPFAM" id="SSF52540">
    <property type="entry name" value="P-loop containing nucleoside triphosphate hydrolases"/>
    <property type="match status" value="1"/>
</dbReference>
<evidence type="ECO:0000313" key="3">
    <source>
        <dbReference type="Proteomes" id="UP000184444"/>
    </source>
</evidence>
<gene>
    <name evidence="2" type="ORF">SAMN05444389_101490</name>
</gene>
<proteinExistence type="predicted"/>
<dbReference type="InterPro" id="IPR038727">
    <property type="entry name" value="NadR/Ttd14_AAA_dom"/>
</dbReference>
<keyword evidence="3" id="KW-1185">Reference proteome</keyword>
<dbReference type="Gene3D" id="3.40.50.300">
    <property type="entry name" value="P-loop containing nucleotide triphosphate hydrolases"/>
    <property type="match status" value="1"/>
</dbReference>
<organism evidence="2 3">
    <name type="scientific">Paracoccus solventivorans</name>
    <dbReference type="NCBI Taxonomy" id="53463"/>
    <lineage>
        <taxon>Bacteria</taxon>
        <taxon>Pseudomonadati</taxon>
        <taxon>Pseudomonadota</taxon>
        <taxon>Alphaproteobacteria</taxon>
        <taxon>Rhodobacterales</taxon>
        <taxon>Paracoccaceae</taxon>
        <taxon>Paracoccus</taxon>
    </lineage>
</organism>
<dbReference type="Proteomes" id="UP000184444">
    <property type="component" value="Unassembled WGS sequence"/>
</dbReference>
<name>A0A1M7DPV9_9RHOB</name>
<evidence type="ECO:0000259" key="1">
    <source>
        <dbReference type="Pfam" id="PF13521"/>
    </source>
</evidence>